<feature type="binding site" evidence="6">
    <location>
        <position position="204"/>
    </location>
    <ligand>
        <name>Ca(2+)</name>
        <dbReference type="ChEBI" id="CHEBI:29108"/>
    </ligand>
</feature>
<dbReference type="Gene3D" id="2.120.10.100">
    <property type="entry name" value="Apyrase"/>
    <property type="match status" value="1"/>
</dbReference>
<dbReference type="InterPro" id="IPR036258">
    <property type="entry name" value="Apyrase_sf"/>
</dbReference>
<comment type="similarity">
    <text evidence="5">Belongs to the apyrase family.</text>
</comment>
<dbReference type="Pfam" id="PF06079">
    <property type="entry name" value="Apyrase"/>
    <property type="match status" value="1"/>
</dbReference>
<accession>A0A1B1V3I8</accession>
<protein>
    <submittedName>
        <fullName evidence="8">LolApy</fullName>
    </submittedName>
</protein>
<sequence>MFLKLCIFAFFLGVSQSAPPDVEWYHFGLIADMDKKAISKSDPTTFNSDLKIDELQHNTKTDKYTYVISRVKKPVTTRFAYKGRGAELSEIVVFKNRLYTFDDKSGITFRLTKDGELHPWVILANGNGDSQEGYKAEWATKKGDAIYVGSTGVVFRDRSGKLSTKALWIKKISKDGAVTSIDWTDIYQKIRNAAKIPNGFIWHEAATWSDIFKKWVFMPRKCSKDPLSQDNEETTGCNKIIIADENFNDIQVFDIKDTPKHSASGFSAFRFIPGTYNNRILALRTIEQGKTVETSVVVINIRGRVFMNEKKLYDDKYEGLAFFGGVRKNKS</sequence>
<dbReference type="GO" id="GO:0004382">
    <property type="term" value="F:GDP phosphatase activity"/>
    <property type="evidence" value="ECO:0007669"/>
    <property type="project" value="TreeGrafter"/>
</dbReference>
<keyword evidence="7" id="KW-0732">Signal</keyword>
<dbReference type="PANTHER" id="PTHR13023:SF3">
    <property type="entry name" value="SOLUBLE CALCIUM-ACTIVATED NUCLEOTIDASE 1"/>
    <property type="match status" value="1"/>
</dbReference>
<comment type="cofactor">
    <cofactor evidence="1 6">
        <name>Ca(2+)</name>
        <dbReference type="ChEBI" id="CHEBI:29108"/>
    </cofactor>
</comment>
<evidence type="ECO:0000313" key="8">
    <source>
        <dbReference type="EMBL" id="ANW11470.1"/>
    </source>
</evidence>
<feature type="signal peptide" evidence="7">
    <location>
        <begin position="1"/>
        <end position="17"/>
    </location>
</feature>
<feature type="binding site" evidence="6">
    <location>
        <position position="89"/>
    </location>
    <ligand>
        <name>Ca(2+)</name>
        <dbReference type="ChEBI" id="CHEBI:29108"/>
    </ligand>
</feature>
<keyword evidence="3" id="KW-0378">Hydrolase</keyword>
<evidence type="ECO:0000256" key="7">
    <source>
        <dbReference type="SAM" id="SignalP"/>
    </source>
</evidence>
<keyword evidence="4 6" id="KW-0106">Calcium</keyword>
<reference evidence="8" key="1">
    <citation type="journal article" date="2016" name="PLoS Negl. Trop. Dis.">
        <title>Molecular Diversity between Salivary Proteins from New World and Old World Sand Flies with Emphasis on Bichromomyia olmeca, the Sand Fly Vector of Leishmania mexicana in Mesoamerica.</title>
        <authorList>
            <person name="Abdeladhim M."/>
            <person name="V Coutinho-Abreu I."/>
            <person name="Townsend S."/>
            <person name="Pasos-Pinto S."/>
            <person name="Sanchez L."/>
            <person name="Rasouli M."/>
            <person name="B Guimaraes-Costa A."/>
            <person name="Aslan H."/>
            <person name="Francischetti I.M."/>
            <person name="Oliveira F."/>
            <person name="Becker I."/>
            <person name="Kamhawi S."/>
            <person name="Ribeiro J.M."/>
            <person name="Jochim R.C."/>
            <person name="Valenzuela J.G."/>
        </authorList>
    </citation>
    <scope>NUCLEOTIDE SEQUENCE</scope>
    <source>
        <tissue evidence="8">Salivary gland</tissue>
    </source>
</reference>
<proteinExistence type="evidence at transcript level"/>
<evidence type="ECO:0000256" key="3">
    <source>
        <dbReference type="ARBA" id="ARBA00022801"/>
    </source>
</evidence>
<dbReference type="InterPro" id="IPR009283">
    <property type="entry name" value="Apyrase"/>
</dbReference>
<feature type="binding site" evidence="6">
    <location>
        <position position="90"/>
    </location>
    <ligand>
        <name>Ca(2+)</name>
        <dbReference type="ChEBI" id="CHEBI:29108"/>
    </ligand>
</feature>
<name>A0A1B1V3I8_9DIPT</name>
<dbReference type="EMBL" id="KX011391">
    <property type="protein sequence ID" value="ANW11470.1"/>
    <property type="molecule type" value="mRNA"/>
</dbReference>
<evidence type="ECO:0000256" key="5">
    <source>
        <dbReference type="ARBA" id="ARBA00025738"/>
    </source>
</evidence>
<feature type="chain" id="PRO_5008531118" evidence="7">
    <location>
        <begin position="18"/>
        <end position="331"/>
    </location>
</feature>
<evidence type="ECO:0000256" key="6">
    <source>
        <dbReference type="PIRSR" id="PIRSR609283-1"/>
    </source>
</evidence>
<dbReference type="AlphaFoldDB" id="A0A1B1V3I8"/>
<dbReference type="GO" id="GO:0030166">
    <property type="term" value="P:proteoglycan biosynthetic process"/>
    <property type="evidence" value="ECO:0007669"/>
    <property type="project" value="TreeGrafter"/>
</dbReference>
<evidence type="ECO:0000256" key="2">
    <source>
        <dbReference type="ARBA" id="ARBA00022723"/>
    </source>
</evidence>
<organism evidence="8">
    <name type="scientific">Bichromomyia olmeca</name>
    <dbReference type="NCBI Taxonomy" id="715919"/>
    <lineage>
        <taxon>Eukaryota</taxon>
        <taxon>Metazoa</taxon>
        <taxon>Ecdysozoa</taxon>
        <taxon>Arthropoda</taxon>
        <taxon>Hexapoda</taxon>
        <taxon>Insecta</taxon>
        <taxon>Pterygota</taxon>
        <taxon>Neoptera</taxon>
        <taxon>Endopterygota</taxon>
        <taxon>Diptera</taxon>
        <taxon>Nematocera</taxon>
        <taxon>Psychodoidea</taxon>
        <taxon>Psychodidae</taxon>
        <taxon>Bichromomyia</taxon>
    </lineage>
</organism>
<feature type="binding site" evidence="6">
    <location>
        <position position="318"/>
    </location>
    <ligand>
        <name>Ca(2+)</name>
        <dbReference type="ChEBI" id="CHEBI:29108"/>
    </ligand>
</feature>
<evidence type="ECO:0000256" key="4">
    <source>
        <dbReference type="ARBA" id="ARBA00022837"/>
    </source>
</evidence>
<keyword evidence="2 6" id="KW-0479">Metal-binding</keyword>
<feature type="binding site" evidence="6">
    <location>
        <position position="137"/>
    </location>
    <ligand>
        <name>Ca(2+)</name>
        <dbReference type="ChEBI" id="CHEBI:29108"/>
    </ligand>
</feature>
<evidence type="ECO:0000256" key="1">
    <source>
        <dbReference type="ARBA" id="ARBA00001913"/>
    </source>
</evidence>
<dbReference type="SUPFAM" id="SSF101887">
    <property type="entry name" value="Apyrase"/>
    <property type="match status" value="1"/>
</dbReference>
<dbReference type="PANTHER" id="PTHR13023">
    <property type="entry name" value="APYRASE"/>
    <property type="match status" value="1"/>
</dbReference>
<feature type="binding site" evidence="6">
    <location>
        <position position="267"/>
    </location>
    <ligand>
        <name>Ca(2+)</name>
        <dbReference type="ChEBI" id="CHEBI:29108"/>
    </ligand>
</feature>
<dbReference type="GO" id="GO:0005509">
    <property type="term" value="F:calcium ion binding"/>
    <property type="evidence" value="ECO:0007669"/>
    <property type="project" value="InterPro"/>
</dbReference>
<dbReference type="GO" id="GO:0045134">
    <property type="term" value="F:UDP phosphatase activity"/>
    <property type="evidence" value="ECO:0007669"/>
    <property type="project" value="TreeGrafter"/>
</dbReference>